<evidence type="ECO:0000259" key="10">
    <source>
        <dbReference type="SMART" id="SM00481"/>
    </source>
</evidence>
<dbReference type="Pfam" id="PF07733">
    <property type="entry name" value="DNA_pol3_alpha"/>
    <property type="match status" value="1"/>
</dbReference>
<dbReference type="InterPro" id="IPR004365">
    <property type="entry name" value="NA-bd_OB_tRNA"/>
</dbReference>
<keyword evidence="12" id="KW-1185">Reference proteome</keyword>
<dbReference type="Gene3D" id="2.40.50.140">
    <property type="entry name" value="Nucleic acid-binding proteins"/>
    <property type="match status" value="1"/>
</dbReference>
<dbReference type="InterPro" id="IPR004805">
    <property type="entry name" value="DnaE2/DnaE/PolC"/>
</dbReference>
<keyword evidence="6" id="KW-0235">DNA replication</keyword>
<evidence type="ECO:0000256" key="2">
    <source>
        <dbReference type="ARBA" id="ARBA00012417"/>
    </source>
</evidence>
<dbReference type="SUPFAM" id="SSF89550">
    <property type="entry name" value="PHP domain-like"/>
    <property type="match status" value="1"/>
</dbReference>
<dbReference type="PANTHER" id="PTHR32294">
    <property type="entry name" value="DNA POLYMERASE III SUBUNIT ALPHA"/>
    <property type="match status" value="1"/>
</dbReference>
<evidence type="ECO:0000256" key="1">
    <source>
        <dbReference type="ARBA" id="ARBA00004496"/>
    </source>
</evidence>
<accession>A0A1N7PER5</accession>
<keyword evidence="5" id="KW-0548">Nucleotidyltransferase</keyword>
<dbReference type="Gene3D" id="1.10.10.1600">
    <property type="entry name" value="Bacterial DNA polymerase III alpha subunit, thumb domain"/>
    <property type="match status" value="1"/>
</dbReference>
<feature type="region of interest" description="Disordered" evidence="9">
    <location>
        <begin position="512"/>
        <end position="531"/>
    </location>
</feature>
<dbReference type="SUPFAM" id="SSF160975">
    <property type="entry name" value="AF1531-like"/>
    <property type="match status" value="1"/>
</dbReference>
<protein>
    <recommendedName>
        <fullName evidence="3">DNA polymerase III subunit alpha</fullName>
        <ecNumber evidence="2">2.7.7.7</ecNumber>
    </recommendedName>
</protein>
<dbReference type="Proteomes" id="UP000186917">
    <property type="component" value="Unassembled WGS sequence"/>
</dbReference>
<dbReference type="NCBIfam" id="TIGR00594">
    <property type="entry name" value="polc"/>
    <property type="match status" value="1"/>
</dbReference>
<dbReference type="Gene3D" id="3.20.20.140">
    <property type="entry name" value="Metal-dependent hydrolases"/>
    <property type="match status" value="1"/>
</dbReference>
<keyword evidence="4" id="KW-0808">Transferase</keyword>
<dbReference type="InterPro" id="IPR016195">
    <property type="entry name" value="Pol/histidinol_Pase-like"/>
</dbReference>
<dbReference type="GO" id="GO:0006260">
    <property type="term" value="P:DNA replication"/>
    <property type="evidence" value="ECO:0007669"/>
    <property type="project" value="UniProtKB-KW"/>
</dbReference>
<dbReference type="GO" id="GO:0008408">
    <property type="term" value="F:3'-5' exonuclease activity"/>
    <property type="evidence" value="ECO:0007669"/>
    <property type="project" value="InterPro"/>
</dbReference>
<comment type="subcellular location">
    <subcellularLocation>
        <location evidence="1">Cytoplasm</location>
    </subcellularLocation>
</comment>
<dbReference type="EC" id="2.7.7.7" evidence="2"/>
<dbReference type="GO" id="GO:0003887">
    <property type="term" value="F:DNA-directed DNA polymerase activity"/>
    <property type="evidence" value="ECO:0007669"/>
    <property type="project" value="UniProtKB-KW"/>
</dbReference>
<evidence type="ECO:0000256" key="6">
    <source>
        <dbReference type="ARBA" id="ARBA00022705"/>
    </source>
</evidence>
<dbReference type="NCBIfam" id="NF004226">
    <property type="entry name" value="PRK05673.1"/>
    <property type="match status" value="1"/>
</dbReference>
<dbReference type="InterPro" id="IPR029460">
    <property type="entry name" value="DNAPol_HHH"/>
</dbReference>
<proteinExistence type="predicted"/>
<dbReference type="SMART" id="SM00481">
    <property type="entry name" value="POLIIIAc"/>
    <property type="match status" value="1"/>
</dbReference>
<reference evidence="12" key="1">
    <citation type="submission" date="2017-01" db="EMBL/GenBank/DDBJ databases">
        <authorList>
            <person name="Varghese N."/>
            <person name="Submissions S."/>
        </authorList>
    </citation>
    <scope>NUCLEOTIDE SEQUENCE [LARGE SCALE GENOMIC DNA]</scope>
    <source>
        <strain evidence="12">DSM 21054</strain>
    </source>
</reference>
<evidence type="ECO:0000256" key="8">
    <source>
        <dbReference type="ARBA" id="ARBA00049244"/>
    </source>
</evidence>
<name>A0A1N7PER5_9BACT</name>
<sequence length="1222" mass="138524">MCQFSHLHVHTQYSLLDGAASIESLYKKAAKDNMPALAITDHGNMFGVFDFVNQAWKNTRVIGKDEKGKDITEPVVKPIVGCEFYVVEDRFRKTFSKEQRDSRLHQVLLAKNRTGYQNLVKLTSMGFIEGMYSKYPRIDKKLIVQYHEGLIATTCCIGASVPQAILNDGEEAAEKEFKWWLDLFGEDFIIEIQRHEIKEQEIINHTLLKFAKKFNVPVIATNDSHYTDQDDYNAHDILLCINTGEKKATPGFDDFVNDDTQVKNRRFKFPNDQFYFKTTEEMKKLFSDVPESIDNTNMIIDKVEVLNLKKDILLPAFPLPKEFVTGDDNNINQWNFLHYLTYEGARQRYGEIEEHVRERLDFELFTIKTMGFAGYFLIVSDFIKAGKDLGVFIGPGRGSAAGSAVAYCIGITNIDPIKYNLLFERFLNPDRKSMPDIDTDFDDEGRQKVINYVVDKYGKNQVAQIITYGTMAAKMSIKDVARAMDLPLAEANALAKMVPDRPGIELGRVLQAPLTPKDGPKSLEEKDGVGPDELEGVKRLREIYNGSDMSAEVLQQAERLEGSVRNTGIHAAGIIIAPRDLTDLLPVSTAKDSDLWVTQFEGSIIEDAGVIKMDFLGLKTLSIIKTALELIKQNYNIDITIDDVPLDDELTFELYQKGETNATFQFESMGMQKYLRELKPDKFADLIAMNALYRPGPIAYIPNFIDRKHGREPITYDLADMEGDLADTYGITVYQEQVMLLSQKLAGFSKGDADVLRKAMGKKQKSVLDKMKTQFVKGAVEKGHPEEVLDKVWTDWEAFAQYAFNKSHSTCYAFVAYQTAYLKAHYPSEYMAAVLNHAGSIEKITFFMEECKRMGITVLGPDINESLKGFAPNKKGEIRFGLGGLKGVGEAAIENIIEERKNGEFSDIFNFIKRVNQRTVNKKSLESLVHSGTFDCFKEMHRGQFFHIPKDETKSNLERIVLFGNQYQANLNQSNNSLFGDAVMQEIPPPKILPCEEWTLTEKLEHEKEVTGIFISGHPLDHFKFELKHYGITSLADFNEVKDSVTLQAAAGSRNFRIAGLVIDAQHRVTKTGRNFGILAIEDLTGKTEMMLWSDDYVKYQNYMEKGKNILINGFYKQRFNSGTYEFKVQSLQLLETMKQNLTKQIDITMHPSAVTEEFVKFLDSNVTANPGKSSIRFVILEPKENIKLSLYSVDKGFQMNDELAIYLNENPDLDVTVALTG</sequence>
<dbReference type="OrthoDB" id="9803237at2"/>
<dbReference type="CDD" id="cd12113">
    <property type="entry name" value="PHP_PolIIIA_DnaE3"/>
    <property type="match status" value="1"/>
</dbReference>
<dbReference type="RefSeq" id="WP_076379234.1">
    <property type="nucleotide sequence ID" value="NZ_AP017422.1"/>
</dbReference>
<dbReference type="GO" id="GO:0005737">
    <property type="term" value="C:cytoplasm"/>
    <property type="evidence" value="ECO:0007669"/>
    <property type="project" value="UniProtKB-SubCell"/>
</dbReference>
<organism evidence="11 12">
    <name type="scientific">Filimonas lacunae</name>
    <dbReference type="NCBI Taxonomy" id="477680"/>
    <lineage>
        <taxon>Bacteria</taxon>
        <taxon>Pseudomonadati</taxon>
        <taxon>Bacteroidota</taxon>
        <taxon>Chitinophagia</taxon>
        <taxon>Chitinophagales</taxon>
        <taxon>Chitinophagaceae</taxon>
        <taxon>Filimonas</taxon>
    </lineage>
</organism>
<dbReference type="Pfam" id="PF01336">
    <property type="entry name" value="tRNA_anti-codon"/>
    <property type="match status" value="1"/>
</dbReference>
<dbReference type="InterPro" id="IPR041931">
    <property type="entry name" value="DNA_pol3_alpha_thumb_dom"/>
</dbReference>
<evidence type="ECO:0000256" key="3">
    <source>
        <dbReference type="ARBA" id="ARBA00019114"/>
    </source>
</evidence>
<dbReference type="Gene3D" id="1.10.150.870">
    <property type="match status" value="1"/>
</dbReference>
<evidence type="ECO:0000313" key="11">
    <source>
        <dbReference type="EMBL" id="SIT09036.1"/>
    </source>
</evidence>
<dbReference type="InterPro" id="IPR012340">
    <property type="entry name" value="NA-bd_OB-fold"/>
</dbReference>
<dbReference type="InterPro" id="IPR011708">
    <property type="entry name" value="DNA_pol3_alpha_NTPase_dom"/>
</dbReference>
<feature type="domain" description="Polymerase/histidinol phosphatase N-terminal" evidence="10">
    <location>
        <begin position="5"/>
        <end position="88"/>
    </location>
</feature>
<dbReference type="STRING" id="477680.SAMN05421788_103421"/>
<dbReference type="GO" id="GO:0003676">
    <property type="term" value="F:nucleic acid binding"/>
    <property type="evidence" value="ECO:0007669"/>
    <property type="project" value="InterPro"/>
</dbReference>
<evidence type="ECO:0000256" key="9">
    <source>
        <dbReference type="SAM" id="MobiDB-lite"/>
    </source>
</evidence>
<comment type="catalytic activity">
    <reaction evidence="8">
        <text>DNA(n) + a 2'-deoxyribonucleoside 5'-triphosphate = DNA(n+1) + diphosphate</text>
        <dbReference type="Rhea" id="RHEA:22508"/>
        <dbReference type="Rhea" id="RHEA-COMP:17339"/>
        <dbReference type="Rhea" id="RHEA-COMP:17340"/>
        <dbReference type="ChEBI" id="CHEBI:33019"/>
        <dbReference type="ChEBI" id="CHEBI:61560"/>
        <dbReference type="ChEBI" id="CHEBI:173112"/>
        <dbReference type="EC" id="2.7.7.7"/>
    </reaction>
</comment>
<dbReference type="InterPro" id="IPR004013">
    <property type="entry name" value="PHP_dom"/>
</dbReference>
<dbReference type="InterPro" id="IPR040982">
    <property type="entry name" value="DNA_pol3_finger"/>
</dbReference>
<dbReference type="PANTHER" id="PTHR32294:SF0">
    <property type="entry name" value="DNA POLYMERASE III SUBUNIT ALPHA"/>
    <property type="match status" value="1"/>
</dbReference>
<dbReference type="Pfam" id="PF14579">
    <property type="entry name" value="HHH_6"/>
    <property type="match status" value="1"/>
</dbReference>
<keyword evidence="7" id="KW-0239">DNA-directed DNA polymerase</keyword>
<dbReference type="Pfam" id="PF17657">
    <property type="entry name" value="DNA_pol3_finger"/>
    <property type="match status" value="1"/>
</dbReference>
<evidence type="ECO:0000256" key="7">
    <source>
        <dbReference type="ARBA" id="ARBA00022932"/>
    </source>
</evidence>
<dbReference type="CDD" id="cd04485">
    <property type="entry name" value="DnaE_OBF"/>
    <property type="match status" value="1"/>
</dbReference>
<evidence type="ECO:0000313" key="12">
    <source>
        <dbReference type="Proteomes" id="UP000186917"/>
    </source>
</evidence>
<feature type="compositionally biased region" description="Basic and acidic residues" evidence="9">
    <location>
        <begin position="518"/>
        <end position="531"/>
    </location>
</feature>
<dbReference type="AlphaFoldDB" id="A0A1N7PER5"/>
<evidence type="ECO:0000256" key="5">
    <source>
        <dbReference type="ARBA" id="ARBA00022695"/>
    </source>
</evidence>
<gene>
    <name evidence="11" type="ORF">SAMN05421788_103421</name>
</gene>
<evidence type="ECO:0000256" key="4">
    <source>
        <dbReference type="ARBA" id="ARBA00022679"/>
    </source>
</evidence>
<dbReference type="Pfam" id="PF02811">
    <property type="entry name" value="PHP"/>
    <property type="match status" value="1"/>
</dbReference>
<dbReference type="EMBL" id="FTOR01000003">
    <property type="protein sequence ID" value="SIT09036.1"/>
    <property type="molecule type" value="Genomic_DNA"/>
</dbReference>
<dbReference type="InterPro" id="IPR003141">
    <property type="entry name" value="Pol/His_phosphatase_N"/>
</dbReference>